<dbReference type="EMBL" id="CU469464">
    <property type="protein sequence ID" value="CAP18678.1"/>
    <property type="molecule type" value="Genomic_DNA"/>
</dbReference>
<dbReference type="HOGENOM" id="CLU_1264761_0_0_14"/>
<evidence type="ECO:0000313" key="2">
    <source>
        <dbReference type="EMBL" id="CAP18194.1"/>
    </source>
</evidence>
<feature type="transmembrane region" description="Helical" evidence="1">
    <location>
        <begin position="107"/>
        <end position="125"/>
    </location>
</feature>
<dbReference type="KEGG" id="pml:ATP_00491"/>
<proteinExistence type="predicted"/>
<keyword evidence="1" id="KW-1133">Transmembrane helix</keyword>
<keyword evidence="4" id="KW-1185">Reference proteome</keyword>
<name>B3R030_PHYMT</name>
<feature type="transmembrane region" description="Helical" evidence="1">
    <location>
        <begin position="137"/>
        <end position="158"/>
    </location>
</feature>
<gene>
    <name evidence="2" type="ordered locus">ATP_00007</name>
    <name evidence="3" type="ordered locus">ATP_00491</name>
</gene>
<evidence type="ECO:0000256" key="1">
    <source>
        <dbReference type="SAM" id="Phobius"/>
    </source>
</evidence>
<dbReference type="EMBL" id="CU469464">
    <property type="protein sequence ID" value="CAP18194.1"/>
    <property type="molecule type" value="Genomic_DNA"/>
</dbReference>
<dbReference type="Proteomes" id="UP000002020">
    <property type="component" value="Chromosome"/>
</dbReference>
<evidence type="ECO:0000313" key="4">
    <source>
        <dbReference type="Proteomes" id="UP000002020"/>
    </source>
</evidence>
<feature type="transmembrane region" description="Helical" evidence="1">
    <location>
        <begin position="21"/>
        <end position="41"/>
    </location>
</feature>
<dbReference type="AlphaFoldDB" id="B3R030"/>
<dbReference type="KEGG" id="pml:ATP_00007"/>
<protein>
    <submittedName>
        <fullName evidence="2">Uncharacterized protein</fullName>
    </submittedName>
</protein>
<organism evidence="4">
    <name type="scientific">Phytoplasma mali (strain AT)</name>
    <dbReference type="NCBI Taxonomy" id="482235"/>
    <lineage>
        <taxon>Bacteria</taxon>
        <taxon>Bacillati</taxon>
        <taxon>Mycoplasmatota</taxon>
        <taxon>Mollicutes</taxon>
        <taxon>Acholeplasmatales</taxon>
        <taxon>Acholeplasmataceae</taxon>
        <taxon>Candidatus Phytoplasma</taxon>
        <taxon>16SrX (Apple proliferation group)</taxon>
    </lineage>
</organism>
<sequence>MLFITLLELKSSHVDFMKNKIIFGIFIFISCFILIGVYSYICFKIIRGTIFIYKDPNKAKTLNNIDFYESLPDVPSKGRGNKFYKLDTYGTELPWGKNYFLRKLSQLKFWTVLVTIIIWLIPVFLRDPSIYKTSIYNQIMHILIYFLVIMFCILIIYYVCELYASFWCYYVKLFQLLGVFRFLENDFNKTINSHNYFPISIRYYEKLKEKNPKPKSIKKILKILIKKIFKWILSGWLSK</sequence>
<keyword evidence="1" id="KW-0812">Transmembrane</keyword>
<evidence type="ECO:0000313" key="3">
    <source>
        <dbReference type="EMBL" id="CAP18678.1"/>
    </source>
</evidence>
<keyword evidence="1" id="KW-0472">Membrane</keyword>
<accession>B3R030</accession>
<reference evidence="2 4" key="1">
    <citation type="journal article" date="2008" name="BMC Genomics">
        <title>The linear chromosome of the plant-pathogenic mycoplasma 'Candidatus Phytoplasma mali'.</title>
        <authorList>
            <person name="Kube M."/>
            <person name="Schneider B."/>
            <person name="Kuhl H."/>
            <person name="Dandekar T."/>
            <person name="Heitmann K."/>
            <person name="Migdoll A.M."/>
            <person name="Reinhardt R."/>
            <person name="Seemueller E."/>
        </authorList>
    </citation>
    <scope>NUCLEOTIDE SEQUENCE [LARGE SCALE GENOMIC DNA]</scope>
    <source>
        <strain evidence="2 4">AT</strain>
    </source>
</reference>